<protein>
    <recommendedName>
        <fullName evidence="15 16">Protein translocase subunit SecA</fullName>
        <ecNumber evidence="15">7.4.2.8</ecNumber>
    </recommendedName>
</protein>
<dbReference type="EC" id="7.4.2.8" evidence="15"/>
<dbReference type="InterPro" id="IPR036670">
    <property type="entry name" value="SecA_X-link_sf"/>
</dbReference>
<comment type="cofactor">
    <cofactor evidence="1">
        <name>Zn(2+)</name>
        <dbReference type="ChEBI" id="CHEBI:29105"/>
    </cofactor>
</comment>
<dbReference type="PANTHER" id="PTHR30612:SF0">
    <property type="entry name" value="CHLOROPLAST PROTEIN-TRANSPORTING ATPASE"/>
    <property type="match status" value="1"/>
</dbReference>
<proteinExistence type="inferred from homology"/>
<evidence type="ECO:0000256" key="15">
    <source>
        <dbReference type="HAMAP-Rule" id="MF_01382"/>
    </source>
</evidence>
<dbReference type="GO" id="GO:0005886">
    <property type="term" value="C:plasma membrane"/>
    <property type="evidence" value="ECO:0007669"/>
    <property type="project" value="UniProtKB-SubCell"/>
</dbReference>
<keyword evidence="13 15" id="KW-0811">Translocation</keyword>
<evidence type="ECO:0000256" key="5">
    <source>
        <dbReference type="ARBA" id="ARBA00022490"/>
    </source>
</evidence>
<keyword evidence="6" id="KW-0997">Cell inner membrane</keyword>
<dbReference type="FunFam" id="3.40.50.300:FF:000334">
    <property type="entry name" value="Protein translocase subunit SecA"/>
    <property type="match status" value="1"/>
</dbReference>
<dbReference type="Pfam" id="PF02810">
    <property type="entry name" value="SEC-C"/>
    <property type="match status" value="1"/>
</dbReference>
<dbReference type="Pfam" id="PF07516">
    <property type="entry name" value="SecA_SW"/>
    <property type="match status" value="1"/>
</dbReference>
<dbReference type="Proteomes" id="UP000234341">
    <property type="component" value="Unassembled WGS sequence"/>
</dbReference>
<keyword evidence="4 15" id="KW-1003">Cell membrane</keyword>
<evidence type="ECO:0000256" key="6">
    <source>
        <dbReference type="ARBA" id="ARBA00022519"/>
    </source>
</evidence>
<evidence type="ECO:0000313" key="21">
    <source>
        <dbReference type="Proteomes" id="UP000234341"/>
    </source>
</evidence>
<dbReference type="FunFam" id="3.40.50.300:FF:000113">
    <property type="entry name" value="Preprotein translocase subunit SecA"/>
    <property type="match status" value="1"/>
</dbReference>
<evidence type="ECO:0000259" key="18">
    <source>
        <dbReference type="PROSITE" id="PS51194"/>
    </source>
</evidence>
<dbReference type="InterPro" id="IPR004027">
    <property type="entry name" value="SEC_C_motif"/>
</dbReference>
<dbReference type="HAMAP" id="MF_01382">
    <property type="entry name" value="SecA"/>
    <property type="match status" value="1"/>
</dbReference>
<keyword evidence="8 15" id="KW-0547">Nucleotide-binding</keyword>
<dbReference type="GO" id="GO:0006605">
    <property type="term" value="P:protein targeting"/>
    <property type="evidence" value="ECO:0007669"/>
    <property type="project" value="UniProtKB-UniRule"/>
</dbReference>
<keyword evidence="9" id="KW-0862">Zinc</keyword>
<dbReference type="Gene3D" id="3.40.50.300">
    <property type="entry name" value="P-loop containing nucleotide triphosphate hydrolases"/>
    <property type="match status" value="2"/>
</dbReference>
<dbReference type="PRINTS" id="PR00906">
    <property type="entry name" value="SECA"/>
</dbReference>
<dbReference type="InterPro" id="IPR036266">
    <property type="entry name" value="SecA_Wing/Scaffold_sf"/>
</dbReference>
<dbReference type="GO" id="GO:0043952">
    <property type="term" value="P:protein transport by the Sec complex"/>
    <property type="evidence" value="ECO:0007669"/>
    <property type="project" value="UniProtKB-ARBA"/>
</dbReference>
<dbReference type="GO" id="GO:0005524">
    <property type="term" value="F:ATP binding"/>
    <property type="evidence" value="ECO:0007669"/>
    <property type="project" value="UniProtKB-UniRule"/>
</dbReference>
<feature type="domain" description="SecA family profile" evidence="19">
    <location>
        <begin position="3"/>
        <end position="629"/>
    </location>
</feature>
<gene>
    <name evidence="15" type="primary">secA</name>
    <name evidence="20" type="ORF">CYJ10_06125</name>
</gene>
<dbReference type="STRING" id="82633.GCA_000974605_04643"/>
<dbReference type="PANTHER" id="PTHR30612">
    <property type="entry name" value="SECA INNER MEMBRANE COMPONENT OF SEC PROTEIN SECRETION SYSTEM"/>
    <property type="match status" value="1"/>
</dbReference>
<evidence type="ECO:0000256" key="7">
    <source>
        <dbReference type="ARBA" id="ARBA00022723"/>
    </source>
</evidence>
<evidence type="ECO:0000256" key="2">
    <source>
        <dbReference type="ARBA" id="ARBA00007650"/>
    </source>
</evidence>
<dbReference type="InterPro" id="IPR000185">
    <property type="entry name" value="SecA"/>
</dbReference>
<dbReference type="PROSITE" id="PS01312">
    <property type="entry name" value="SECA"/>
    <property type="match status" value="1"/>
</dbReference>
<dbReference type="InterPro" id="IPR020937">
    <property type="entry name" value="SecA_CS"/>
</dbReference>
<comment type="caution">
    <text evidence="20">The sequence shown here is derived from an EMBL/GenBank/DDBJ whole genome shotgun (WGS) entry which is preliminary data.</text>
</comment>
<dbReference type="Pfam" id="PF07517">
    <property type="entry name" value="SecA_DEAD"/>
    <property type="match status" value="1"/>
</dbReference>
<dbReference type="CDD" id="cd17928">
    <property type="entry name" value="DEXDc_SecA"/>
    <property type="match status" value="1"/>
</dbReference>
<evidence type="ECO:0000256" key="11">
    <source>
        <dbReference type="ARBA" id="ARBA00022927"/>
    </source>
</evidence>
<dbReference type="InterPro" id="IPR001650">
    <property type="entry name" value="Helicase_C-like"/>
</dbReference>
<dbReference type="PROSITE" id="PS51196">
    <property type="entry name" value="SECA_MOTOR_DEAD"/>
    <property type="match status" value="1"/>
</dbReference>
<feature type="domain" description="Helicase ATP-binding" evidence="17">
    <location>
        <begin position="89"/>
        <end position="247"/>
    </location>
</feature>
<comment type="subunit">
    <text evidence="15">Monomer and homodimer. Part of the essential Sec protein translocation apparatus which comprises SecA, SecYEG and auxiliary proteins SecDF-YajC and YidC.</text>
</comment>
<dbReference type="Pfam" id="PF21090">
    <property type="entry name" value="P-loop_SecA"/>
    <property type="match status" value="1"/>
</dbReference>
<dbReference type="Gene3D" id="3.90.1440.10">
    <property type="entry name" value="SecA, preprotein cross-linking domain"/>
    <property type="match status" value="1"/>
</dbReference>
<dbReference type="EMBL" id="PJRP01000002">
    <property type="protein sequence ID" value="PLQ01264.1"/>
    <property type="molecule type" value="Genomic_DNA"/>
</dbReference>
<sequence>MITGLLKKVFGSRNERLIKQYRRTVTQINALEPKFEVLSDDELRGMTETFRQRHAGGESLESLLPEAFAVCREASKRVMKMRHFDVQMIGGMVLNDNKIAEMRTGEGKTLTATLAVYLNALTGKGVHVVTVNDYLAQRDAEWMGRLYNFLGLSVGVNLSQMPHDQKQLAYNSDITYGTNNEFGFDYLRDNMVYDPSQRVQRPLHYAIVDEVDSILVDEARTPLIISGQAENQTDLYQRMNGIPKLLERQIGEEKADGTGVEKPGDYYVDEKGHQVYLTEAGHEKAEEILAAQGLIGEGESLYAPQNITLMHHLYAALRAQSLFHRDQHYVVQNDEVVIVDEFTGRLMTGRRWSDGLHQAVEAKEGVTIQQENQTLATITFQNYFRMYEKLAGMTGTADTEAYEFQEIYGLEVVVIPTNRQAQRKDLQDQIYKTSKERYDAVVRDIRDCYDRGQPVLVGTTSIETSEYLSDLLTKEKLPHQVLNAKQHEREAEIVAQAGRPKMVTIATNMAGRGTDIVLGGNVEKQSGFIEADPNLSDAEKAAKIEQLKGEWQSLHEQVKASGGLHIVGTERHESRRIDNQLRGRAGRQGDPGSSRFYLSLDDQLLRIFAGDRVRAIMERLKMPEGEPIEAGIVTRSIESAQRKVEGRNFDIRKQLLQYDDVANDQRKEIYKLRNDVLEAKDVGDMVGNLRESVIVEIFRDYVPAESMEEQWDIAGLEQRLRDDWSLDVPLAKTIEGAQSIEDEELLNLVLKTARETYDAKVTQVGRESFAGFERSVMLQSIDTHWREHLAALDHLRQGIHLRGYAQKDPKQEYKRESFELFARLLDVIKNEVTRVVFNVQIQSPEQLEQASEEIEEGLSHLANVQYKHDEFADAGEPVEEASPRSSTAAAAMAAMGGDVALAGMPKVGRNDPCPCGSGKKFKQCHGKLS</sequence>
<dbReference type="SMART" id="SM00958">
    <property type="entry name" value="SecA_PP_bind"/>
    <property type="match status" value="1"/>
</dbReference>
<dbReference type="GO" id="GO:0031522">
    <property type="term" value="C:cell envelope Sec protein transport complex"/>
    <property type="evidence" value="ECO:0007669"/>
    <property type="project" value="TreeGrafter"/>
</dbReference>
<dbReference type="GO" id="GO:0008564">
    <property type="term" value="F:protein-exporting ATPase activity"/>
    <property type="evidence" value="ECO:0007669"/>
    <property type="project" value="UniProtKB-EC"/>
</dbReference>
<reference evidence="20 21" key="1">
    <citation type="submission" date="2017-12" db="EMBL/GenBank/DDBJ databases">
        <title>Genome sequence of the active heterotrophic nitrifier-denitrifier, Cupriavidus pauculus UM1.</title>
        <authorList>
            <person name="Putonti C."/>
            <person name="Castignetti D."/>
        </authorList>
    </citation>
    <scope>NUCLEOTIDE SEQUENCE [LARGE SCALE GENOMIC DNA]</scope>
    <source>
        <strain evidence="20 21">UM1</strain>
    </source>
</reference>
<dbReference type="OrthoDB" id="9805579at2"/>
<comment type="function">
    <text evidence="15">Part of the Sec protein translocase complex. Interacts with the SecYEG preprotein conducting channel. Has a central role in coupling the hydrolysis of ATP to the transfer of proteins into and across the cell membrane, serving both as a receptor for the preprotein-SecB complex and as an ATP-driven molecular motor driving the stepwise translocation of polypeptide chains across the membrane.</text>
</comment>
<dbReference type="InterPro" id="IPR011130">
    <property type="entry name" value="SecA_preprotein_X-link_dom"/>
</dbReference>
<name>A0A2N5CGD1_9BURK</name>
<dbReference type="SMART" id="SM00957">
    <property type="entry name" value="SecA_DEAD"/>
    <property type="match status" value="1"/>
</dbReference>
<dbReference type="SUPFAM" id="SSF81767">
    <property type="entry name" value="Pre-protein crosslinking domain of SecA"/>
    <property type="match status" value="1"/>
</dbReference>
<evidence type="ECO:0000256" key="13">
    <source>
        <dbReference type="ARBA" id="ARBA00023010"/>
    </source>
</evidence>
<dbReference type="InterPro" id="IPR044722">
    <property type="entry name" value="SecA_SF2_C"/>
</dbReference>
<dbReference type="SUPFAM" id="SSF52540">
    <property type="entry name" value="P-loop containing nucleoside triphosphate hydrolases"/>
    <property type="match status" value="2"/>
</dbReference>
<evidence type="ECO:0000256" key="14">
    <source>
        <dbReference type="ARBA" id="ARBA00023136"/>
    </source>
</evidence>
<evidence type="ECO:0000256" key="1">
    <source>
        <dbReference type="ARBA" id="ARBA00001947"/>
    </source>
</evidence>
<dbReference type="GO" id="GO:0005829">
    <property type="term" value="C:cytosol"/>
    <property type="evidence" value="ECO:0007669"/>
    <property type="project" value="TreeGrafter"/>
</dbReference>
<feature type="binding site" evidence="15">
    <location>
        <position position="87"/>
    </location>
    <ligand>
        <name>ATP</name>
        <dbReference type="ChEBI" id="CHEBI:30616"/>
    </ligand>
</feature>
<dbReference type="InterPro" id="IPR011115">
    <property type="entry name" value="SecA_DEAD"/>
</dbReference>
<keyword evidence="5 15" id="KW-0963">Cytoplasm</keyword>
<evidence type="ECO:0000313" key="20">
    <source>
        <dbReference type="EMBL" id="PLQ01264.1"/>
    </source>
</evidence>
<dbReference type="NCBIfam" id="TIGR00963">
    <property type="entry name" value="secA"/>
    <property type="match status" value="1"/>
</dbReference>
<evidence type="ECO:0000256" key="12">
    <source>
        <dbReference type="ARBA" id="ARBA00022967"/>
    </source>
</evidence>
<comment type="similarity">
    <text evidence="2 15 16">Belongs to the SecA family.</text>
</comment>
<dbReference type="InterPro" id="IPR027417">
    <property type="entry name" value="P-loop_NTPase"/>
</dbReference>
<comment type="catalytic activity">
    <reaction evidence="15">
        <text>ATP + H2O + cellular proteinSide 1 = ADP + phosphate + cellular proteinSide 2.</text>
        <dbReference type="EC" id="7.4.2.8"/>
    </reaction>
</comment>
<dbReference type="FunFam" id="1.10.3060.10:FF:000003">
    <property type="entry name" value="Protein translocase subunit SecA"/>
    <property type="match status" value="1"/>
</dbReference>
<evidence type="ECO:0000256" key="16">
    <source>
        <dbReference type="RuleBase" id="RU003874"/>
    </source>
</evidence>
<evidence type="ECO:0000256" key="4">
    <source>
        <dbReference type="ARBA" id="ARBA00022475"/>
    </source>
</evidence>
<dbReference type="GO" id="GO:0017038">
    <property type="term" value="P:protein import"/>
    <property type="evidence" value="ECO:0007669"/>
    <property type="project" value="InterPro"/>
</dbReference>
<evidence type="ECO:0000256" key="9">
    <source>
        <dbReference type="ARBA" id="ARBA00022833"/>
    </source>
</evidence>
<feature type="binding site" evidence="15">
    <location>
        <begin position="105"/>
        <end position="109"/>
    </location>
    <ligand>
        <name>ATP</name>
        <dbReference type="ChEBI" id="CHEBI:30616"/>
    </ligand>
</feature>
<keyword evidence="7" id="KW-0479">Metal-binding</keyword>
<keyword evidence="14 15" id="KW-0472">Membrane</keyword>
<dbReference type="NCBIfam" id="NF009538">
    <property type="entry name" value="PRK12904.1"/>
    <property type="match status" value="1"/>
</dbReference>
<dbReference type="RefSeq" id="WP_101680627.1">
    <property type="nucleotide sequence ID" value="NZ_PJRP01000002.1"/>
</dbReference>
<comment type="subcellular location">
    <subcellularLocation>
        <location evidence="15">Cell membrane</location>
        <topology evidence="15">Peripheral membrane protein</topology>
        <orientation evidence="15">Cytoplasmic side</orientation>
    </subcellularLocation>
    <subcellularLocation>
        <location evidence="15">Cytoplasm</location>
    </subcellularLocation>
    <text evidence="15">Distribution is 50-50.</text>
</comment>
<feature type="binding site" evidence="15">
    <location>
        <position position="515"/>
    </location>
    <ligand>
        <name>ATP</name>
        <dbReference type="ChEBI" id="CHEBI:30616"/>
    </ligand>
</feature>
<dbReference type="GO" id="GO:0065002">
    <property type="term" value="P:intracellular protein transmembrane transport"/>
    <property type="evidence" value="ECO:0007669"/>
    <property type="project" value="UniProtKB-UniRule"/>
</dbReference>
<dbReference type="InterPro" id="IPR011116">
    <property type="entry name" value="SecA_Wing/Scaffold"/>
</dbReference>
<dbReference type="Pfam" id="PF01043">
    <property type="entry name" value="SecA_PP_bind"/>
    <property type="match status" value="1"/>
</dbReference>
<dbReference type="InterPro" id="IPR014018">
    <property type="entry name" value="SecA_motor_DEAD"/>
</dbReference>
<accession>A0A2N5CGD1</accession>
<evidence type="ECO:0000256" key="8">
    <source>
        <dbReference type="ARBA" id="ARBA00022741"/>
    </source>
</evidence>
<evidence type="ECO:0000256" key="3">
    <source>
        <dbReference type="ARBA" id="ARBA00022448"/>
    </source>
</evidence>
<keyword evidence="11 15" id="KW-0653">Protein transport</keyword>
<dbReference type="PROSITE" id="PS51194">
    <property type="entry name" value="HELICASE_CTER"/>
    <property type="match status" value="1"/>
</dbReference>
<dbReference type="AlphaFoldDB" id="A0A2N5CGD1"/>
<dbReference type="CDD" id="cd18803">
    <property type="entry name" value="SF2_C_secA"/>
    <property type="match status" value="1"/>
</dbReference>
<dbReference type="GO" id="GO:0046872">
    <property type="term" value="F:metal ion binding"/>
    <property type="evidence" value="ECO:0007669"/>
    <property type="project" value="UniProtKB-KW"/>
</dbReference>
<organism evidence="20 21">
    <name type="scientific">Cupriavidus pauculus</name>
    <dbReference type="NCBI Taxonomy" id="82633"/>
    <lineage>
        <taxon>Bacteria</taxon>
        <taxon>Pseudomonadati</taxon>
        <taxon>Pseudomonadota</taxon>
        <taxon>Betaproteobacteria</taxon>
        <taxon>Burkholderiales</taxon>
        <taxon>Burkholderiaceae</taxon>
        <taxon>Cupriavidus</taxon>
    </lineage>
</organism>
<keyword evidence="3 15" id="KW-0813">Transport</keyword>
<dbReference type="SUPFAM" id="SSF81886">
    <property type="entry name" value="Helical scaffold and wing domains of SecA"/>
    <property type="match status" value="1"/>
</dbReference>
<feature type="domain" description="Helicase C-terminal" evidence="18">
    <location>
        <begin position="425"/>
        <end position="645"/>
    </location>
</feature>
<dbReference type="InterPro" id="IPR014001">
    <property type="entry name" value="Helicase_ATP-bd"/>
</dbReference>
<evidence type="ECO:0000259" key="19">
    <source>
        <dbReference type="PROSITE" id="PS51196"/>
    </source>
</evidence>
<dbReference type="PROSITE" id="PS51192">
    <property type="entry name" value="HELICASE_ATP_BIND_1"/>
    <property type="match status" value="1"/>
</dbReference>
<evidence type="ECO:0000256" key="10">
    <source>
        <dbReference type="ARBA" id="ARBA00022840"/>
    </source>
</evidence>
<keyword evidence="12 15" id="KW-1278">Translocase</keyword>
<keyword evidence="10 15" id="KW-0067">ATP-binding</keyword>
<dbReference type="Gene3D" id="1.10.3060.10">
    <property type="entry name" value="Helical scaffold and wing domains of SecA"/>
    <property type="match status" value="1"/>
</dbReference>
<dbReference type="FunFam" id="3.90.1440.10:FF:000001">
    <property type="entry name" value="Preprotein translocase subunit SecA"/>
    <property type="match status" value="1"/>
</dbReference>
<evidence type="ECO:0000259" key="17">
    <source>
        <dbReference type="PROSITE" id="PS51192"/>
    </source>
</evidence>